<accession>A0A1F6V942</accession>
<dbReference type="AlphaFoldDB" id="A0A1F6V942"/>
<evidence type="ECO:0000256" key="1">
    <source>
        <dbReference type="SAM" id="Phobius"/>
    </source>
</evidence>
<dbReference type="Proteomes" id="UP000177370">
    <property type="component" value="Unassembled WGS sequence"/>
</dbReference>
<feature type="transmembrane region" description="Helical" evidence="1">
    <location>
        <begin position="23"/>
        <end position="47"/>
    </location>
</feature>
<comment type="caution">
    <text evidence="2">The sequence shown here is derived from an EMBL/GenBank/DDBJ whole genome shotgun (WGS) entry which is preliminary data.</text>
</comment>
<keyword evidence="1" id="KW-0472">Membrane</keyword>
<organism evidence="2 3">
    <name type="scientific">Candidatus Nomurabacteria bacterium RIFCSPHIGHO2_01_FULL_40_24b</name>
    <dbReference type="NCBI Taxonomy" id="1801739"/>
    <lineage>
        <taxon>Bacteria</taxon>
        <taxon>Candidatus Nomuraibacteriota</taxon>
    </lineage>
</organism>
<protein>
    <submittedName>
        <fullName evidence="2">Uncharacterized protein</fullName>
    </submittedName>
</protein>
<proteinExistence type="predicted"/>
<sequence length="102" mass="11805">MEIKIFKIKKKFTKGGFHTNPSIYWNVIQGITFFLILGSFVFGFLLFRKINKEFISSAENTHKQAETISKERIDKALEYFSDRKNKSESILNSPSPIIDPSL</sequence>
<keyword evidence="1" id="KW-0812">Transmembrane</keyword>
<evidence type="ECO:0000313" key="3">
    <source>
        <dbReference type="Proteomes" id="UP000177370"/>
    </source>
</evidence>
<reference evidence="2 3" key="1">
    <citation type="journal article" date="2016" name="Nat. Commun.">
        <title>Thousands of microbial genomes shed light on interconnected biogeochemical processes in an aquifer system.</title>
        <authorList>
            <person name="Anantharaman K."/>
            <person name="Brown C.T."/>
            <person name="Hug L.A."/>
            <person name="Sharon I."/>
            <person name="Castelle C.J."/>
            <person name="Probst A.J."/>
            <person name="Thomas B.C."/>
            <person name="Singh A."/>
            <person name="Wilkins M.J."/>
            <person name="Karaoz U."/>
            <person name="Brodie E.L."/>
            <person name="Williams K.H."/>
            <person name="Hubbard S.S."/>
            <person name="Banfield J.F."/>
        </authorList>
    </citation>
    <scope>NUCLEOTIDE SEQUENCE [LARGE SCALE GENOMIC DNA]</scope>
</reference>
<name>A0A1F6V942_9BACT</name>
<keyword evidence="1" id="KW-1133">Transmembrane helix</keyword>
<evidence type="ECO:0000313" key="2">
    <source>
        <dbReference type="EMBL" id="OGI66177.1"/>
    </source>
</evidence>
<gene>
    <name evidence="2" type="ORF">A2647_03330</name>
</gene>
<dbReference type="EMBL" id="MFTP01000003">
    <property type="protein sequence ID" value="OGI66177.1"/>
    <property type="molecule type" value="Genomic_DNA"/>
</dbReference>